<name>A0AAW2Z6M7_9EUKA</name>
<evidence type="ECO:0000313" key="1">
    <source>
        <dbReference type="EMBL" id="KAL0485456.1"/>
    </source>
</evidence>
<dbReference type="InterPro" id="IPR008775">
    <property type="entry name" value="Phytyl_CoA_dOase-like"/>
</dbReference>
<evidence type="ECO:0000313" key="2">
    <source>
        <dbReference type="Proteomes" id="UP001431209"/>
    </source>
</evidence>
<dbReference type="SUPFAM" id="SSF51197">
    <property type="entry name" value="Clavaminate synthase-like"/>
    <property type="match status" value="1"/>
</dbReference>
<sequence>MSHDEKTFEPLDVPVNPKDKEFCLSFDQKDVEGYKEFFDKYGFVVIRNVLTESEVDDTVDEIWNEAKPASRNDPNTWNSKYNWPGSDSIGIFGSSSCKGKFAIKNRIKPVMYEIYKNIIGRPDLWVSFDRFGVMKPTKQVTLANGTKRDFPEYKSKEKWLHWDMNPFKITDKDLNVEQSDGGESEMTEKDFSEMFFICERNGVVGGYKRVQGLVALTDATEEDGGFLTIPGFTNNLQQWSKFHQTTQVGKEISKTADFIKVPEGDPMNKQAKKITVRSGSLLIWDSRQPHCNFSNNSDKFRMVQYIKMFPARNEKDVKYAEFVRLRREKMNGYIERLKSESGDPLHLDNLSRKLLGLDSWY</sequence>
<dbReference type="PANTHER" id="PTHR31630">
    <property type="entry name" value="PHYTANOYL-COA DIOXYGENASE-RELATED-RELATED"/>
    <property type="match status" value="1"/>
</dbReference>
<dbReference type="EMBL" id="JAOPGA020001138">
    <property type="protein sequence ID" value="KAL0485456.1"/>
    <property type="molecule type" value="Genomic_DNA"/>
</dbReference>
<accession>A0AAW2Z6M7</accession>
<reference evidence="1 2" key="1">
    <citation type="submission" date="2024-03" db="EMBL/GenBank/DDBJ databases">
        <title>The Acrasis kona genome and developmental transcriptomes reveal deep origins of eukaryotic multicellular pathways.</title>
        <authorList>
            <person name="Sheikh S."/>
            <person name="Fu C.-J."/>
            <person name="Brown M.W."/>
            <person name="Baldauf S.L."/>
        </authorList>
    </citation>
    <scope>NUCLEOTIDE SEQUENCE [LARGE SCALE GENOMIC DNA]</scope>
    <source>
        <strain evidence="1 2">ATCC MYA-3509</strain>
    </source>
</reference>
<dbReference type="Proteomes" id="UP001431209">
    <property type="component" value="Unassembled WGS sequence"/>
</dbReference>
<dbReference type="Pfam" id="PF05721">
    <property type="entry name" value="PhyH"/>
    <property type="match status" value="1"/>
</dbReference>
<comment type="caution">
    <text evidence="1">The sequence shown here is derived from an EMBL/GenBank/DDBJ whole genome shotgun (WGS) entry which is preliminary data.</text>
</comment>
<protein>
    <recommendedName>
        <fullName evidence="3">Phytanoyl-CoA dioxygenase</fullName>
    </recommendedName>
</protein>
<organism evidence="1 2">
    <name type="scientific">Acrasis kona</name>
    <dbReference type="NCBI Taxonomy" id="1008807"/>
    <lineage>
        <taxon>Eukaryota</taxon>
        <taxon>Discoba</taxon>
        <taxon>Heterolobosea</taxon>
        <taxon>Tetramitia</taxon>
        <taxon>Eutetramitia</taxon>
        <taxon>Acrasidae</taxon>
        <taxon>Acrasis</taxon>
    </lineage>
</organism>
<gene>
    <name evidence="1" type="ORF">AKO1_011722</name>
</gene>
<keyword evidence="2" id="KW-1185">Reference proteome</keyword>
<evidence type="ECO:0008006" key="3">
    <source>
        <dbReference type="Google" id="ProtNLM"/>
    </source>
</evidence>
<dbReference type="Gene3D" id="2.60.120.620">
    <property type="entry name" value="q2cbj1_9rhob like domain"/>
    <property type="match status" value="1"/>
</dbReference>
<dbReference type="PANTHER" id="PTHR31630:SF6">
    <property type="entry name" value="PHYTANOYL-COA DIOXYGENASE-RELATED"/>
    <property type="match status" value="1"/>
</dbReference>
<proteinExistence type="predicted"/>
<dbReference type="AlphaFoldDB" id="A0AAW2Z6M7"/>